<name>A0A5B9QXW1_9BACT</name>
<gene>
    <name evidence="4" type="ORF">UC8_42590</name>
</gene>
<dbReference type="PROSITE" id="PS51257">
    <property type="entry name" value="PROKAR_LIPOPROTEIN"/>
    <property type="match status" value="1"/>
</dbReference>
<feature type="signal peptide" evidence="3">
    <location>
        <begin position="1"/>
        <end position="22"/>
    </location>
</feature>
<organism evidence="4 5">
    <name type="scientific">Roseimaritima ulvae</name>
    <dbReference type="NCBI Taxonomy" id="980254"/>
    <lineage>
        <taxon>Bacteria</taxon>
        <taxon>Pseudomonadati</taxon>
        <taxon>Planctomycetota</taxon>
        <taxon>Planctomycetia</taxon>
        <taxon>Pirellulales</taxon>
        <taxon>Pirellulaceae</taxon>
        <taxon>Roseimaritima</taxon>
    </lineage>
</organism>
<evidence type="ECO:0000313" key="5">
    <source>
        <dbReference type="Proteomes" id="UP000325286"/>
    </source>
</evidence>
<evidence type="ECO:0000313" key="4">
    <source>
        <dbReference type="EMBL" id="QEG42225.1"/>
    </source>
</evidence>
<evidence type="ECO:0000256" key="2">
    <source>
        <dbReference type="SAM" id="Phobius"/>
    </source>
</evidence>
<keyword evidence="5" id="KW-1185">Reference proteome</keyword>
<accession>A0A5B9QXW1</accession>
<dbReference type="AlphaFoldDB" id="A0A5B9QXW1"/>
<dbReference type="Proteomes" id="UP000325286">
    <property type="component" value="Chromosome"/>
</dbReference>
<keyword evidence="2" id="KW-0812">Transmembrane</keyword>
<reference evidence="4 5" key="1">
    <citation type="submission" date="2019-08" db="EMBL/GenBank/DDBJ databases">
        <title>Deep-cultivation of Planctomycetes and their phenomic and genomic characterization uncovers novel biology.</title>
        <authorList>
            <person name="Wiegand S."/>
            <person name="Jogler M."/>
            <person name="Boedeker C."/>
            <person name="Pinto D."/>
            <person name="Vollmers J."/>
            <person name="Rivas-Marin E."/>
            <person name="Kohn T."/>
            <person name="Peeters S.H."/>
            <person name="Heuer A."/>
            <person name="Rast P."/>
            <person name="Oberbeckmann S."/>
            <person name="Bunk B."/>
            <person name="Jeske O."/>
            <person name="Meyerdierks A."/>
            <person name="Storesund J.E."/>
            <person name="Kallscheuer N."/>
            <person name="Luecker S."/>
            <person name="Lage O.M."/>
            <person name="Pohl T."/>
            <person name="Merkel B.J."/>
            <person name="Hornburger P."/>
            <person name="Mueller R.-W."/>
            <person name="Bruemmer F."/>
            <person name="Labrenz M."/>
            <person name="Spormann A.M."/>
            <person name="Op den Camp H."/>
            <person name="Overmann J."/>
            <person name="Amann R."/>
            <person name="Jetten M.S.M."/>
            <person name="Mascher T."/>
            <person name="Medema M.H."/>
            <person name="Devos D.P."/>
            <person name="Kaster A.-K."/>
            <person name="Ovreas L."/>
            <person name="Rohde M."/>
            <person name="Galperin M.Y."/>
            <person name="Jogler C."/>
        </authorList>
    </citation>
    <scope>NUCLEOTIDE SEQUENCE [LARGE SCALE GENOMIC DNA]</scope>
    <source>
        <strain evidence="4 5">UC8</strain>
    </source>
</reference>
<feature type="region of interest" description="Disordered" evidence="1">
    <location>
        <begin position="55"/>
        <end position="79"/>
    </location>
</feature>
<sequence length="204" mass="22131" precursor="true">MLCRTALRTSFLLLSFVAEQIAMPIAATCACGKKLQVKDELAGKRVRCPNCKQPLTIPANQPAPQPQAPASPLGGGMDDLFEEEGFTQRQGATCPNCTREMKPGAILCIECGFNTQTGEMLAGHQTEAERAILGHSLLDKAQSDMATDDELQRKMQNAGMPWWVLLIMLLCLVGLAVMFVMGVNFIKGDPDEEAAVEQVLHIIS</sequence>
<evidence type="ECO:0000256" key="1">
    <source>
        <dbReference type="SAM" id="MobiDB-lite"/>
    </source>
</evidence>
<keyword evidence="2" id="KW-0472">Membrane</keyword>
<proteinExistence type="predicted"/>
<feature type="chain" id="PRO_5023043034" description="Double zinc ribbon" evidence="3">
    <location>
        <begin position="23"/>
        <end position="204"/>
    </location>
</feature>
<evidence type="ECO:0000256" key="3">
    <source>
        <dbReference type="SAM" id="SignalP"/>
    </source>
</evidence>
<protein>
    <recommendedName>
        <fullName evidence="6">Double zinc ribbon</fullName>
    </recommendedName>
</protein>
<dbReference type="EMBL" id="CP042914">
    <property type="protein sequence ID" value="QEG42225.1"/>
    <property type="molecule type" value="Genomic_DNA"/>
</dbReference>
<dbReference type="KEGG" id="rul:UC8_42590"/>
<feature type="transmembrane region" description="Helical" evidence="2">
    <location>
        <begin position="162"/>
        <end position="186"/>
    </location>
</feature>
<evidence type="ECO:0008006" key="6">
    <source>
        <dbReference type="Google" id="ProtNLM"/>
    </source>
</evidence>
<keyword evidence="3" id="KW-0732">Signal</keyword>
<keyword evidence="2" id="KW-1133">Transmembrane helix</keyword>